<reference evidence="1 2" key="1">
    <citation type="submission" date="2019-02" db="EMBL/GenBank/DDBJ databases">
        <title>Deep-cultivation of Planctomycetes and their phenomic and genomic characterization uncovers novel biology.</title>
        <authorList>
            <person name="Wiegand S."/>
            <person name="Jogler M."/>
            <person name="Boedeker C."/>
            <person name="Pinto D."/>
            <person name="Vollmers J."/>
            <person name="Rivas-Marin E."/>
            <person name="Kohn T."/>
            <person name="Peeters S.H."/>
            <person name="Heuer A."/>
            <person name="Rast P."/>
            <person name="Oberbeckmann S."/>
            <person name="Bunk B."/>
            <person name="Jeske O."/>
            <person name="Meyerdierks A."/>
            <person name="Storesund J.E."/>
            <person name="Kallscheuer N."/>
            <person name="Luecker S."/>
            <person name="Lage O.M."/>
            <person name="Pohl T."/>
            <person name="Merkel B.J."/>
            <person name="Hornburger P."/>
            <person name="Mueller R.-W."/>
            <person name="Bruemmer F."/>
            <person name="Labrenz M."/>
            <person name="Spormann A.M."/>
            <person name="Op den Camp H."/>
            <person name="Overmann J."/>
            <person name="Amann R."/>
            <person name="Jetten M.S.M."/>
            <person name="Mascher T."/>
            <person name="Medema M.H."/>
            <person name="Devos D.P."/>
            <person name="Kaster A.-K."/>
            <person name="Ovreas L."/>
            <person name="Rohde M."/>
            <person name="Galperin M.Y."/>
            <person name="Jogler C."/>
        </authorList>
    </citation>
    <scope>NUCLEOTIDE SEQUENCE [LARGE SCALE GENOMIC DNA]</scope>
    <source>
        <strain evidence="1 2">Pan161</strain>
    </source>
</reference>
<keyword evidence="2" id="KW-1185">Reference proteome</keyword>
<evidence type="ECO:0000313" key="2">
    <source>
        <dbReference type="Proteomes" id="UP000316855"/>
    </source>
</evidence>
<dbReference type="Proteomes" id="UP000316855">
    <property type="component" value="Chromosome"/>
</dbReference>
<accession>A0A517VGK7</accession>
<dbReference type="KEGG" id="gax:Pan161_38060"/>
<dbReference type="RefSeq" id="WP_145229575.1">
    <property type="nucleotide sequence ID" value="NZ_CP036343.1"/>
</dbReference>
<sequence>MNFKRVEITLNDGRRISCICYIVSSSDRGALIYTPSDRATRNFIRVAENEGRKLFGDHPVIVVPPTITYDAEERPNLPPYRFVGEFTSAPFDETKCWSTAIIVWYQGAPYPVIGEDVETAFRQIEWNTIANDEIVDL</sequence>
<name>A0A517VGK7_9PLAN</name>
<proteinExistence type="predicted"/>
<evidence type="ECO:0000313" key="1">
    <source>
        <dbReference type="EMBL" id="QDT92140.1"/>
    </source>
</evidence>
<gene>
    <name evidence="1" type="ORF">Pan161_38060</name>
</gene>
<dbReference type="EMBL" id="CP036343">
    <property type="protein sequence ID" value="QDT92140.1"/>
    <property type="molecule type" value="Genomic_DNA"/>
</dbReference>
<organism evidence="1 2">
    <name type="scientific">Gimesia algae</name>
    <dbReference type="NCBI Taxonomy" id="2527971"/>
    <lineage>
        <taxon>Bacteria</taxon>
        <taxon>Pseudomonadati</taxon>
        <taxon>Planctomycetota</taxon>
        <taxon>Planctomycetia</taxon>
        <taxon>Planctomycetales</taxon>
        <taxon>Planctomycetaceae</taxon>
        <taxon>Gimesia</taxon>
    </lineage>
</organism>
<protein>
    <submittedName>
        <fullName evidence="1">Uncharacterized protein</fullName>
    </submittedName>
</protein>
<dbReference type="AlphaFoldDB" id="A0A517VGK7"/>